<reference evidence="1" key="1">
    <citation type="submission" date="2021-06" db="EMBL/GenBank/DDBJ databases">
        <title>Parelaphostrongylus tenuis whole genome reference sequence.</title>
        <authorList>
            <person name="Garwood T.J."/>
            <person name="Larsen P.A."/>
            <person name="Fountain-Jones N.M."/>
            <person name="Garbe J.R."/>
            <person name="Macchietto M.G."/>
            <person name="Kania S.A."/>
            <person name="Gerhold R.W."/>
            <person name="Richards J.E."/>
            <person name="Wolf T.M."/>
        </authorList>
    </citation>
    <scope>NUCLEOTIDE SEQUENCE</scope>
    <source>
        <strain evidence="1">MNPRO001-30</strain>
        <tissue evidence="1">Meninges</tissue>
    </source>
</reference>
<dbReference type="AlphaFoldDB" id="A0AAD5MVU9"/>
<dbReference type="EMBL" id="JAHQIW010002287">
    <property type="protein sequence ID" value="KAJ1354946.1"/>
    <property type="molecule type" value="Genomic_DNA"/>
</dbReference>
<dbReference type="PANTHER" id="PTHR21512:SF5">
    <property type="entry name" value="TRAFFICKING PROTEIN PARTICLE COMPLEX SUBUNIT 9"/>
    <property type="match status" value="1"/>
</dbReference>
<proteinExistence type="predicted"/>
<dbReference type="Proteomes" id="UP001196413">
    <property type="component" value="Unassembled WGS sequence"/>
</dbReference>
<organism evidence="1 2">
    <name type="scientific">Parelaphostrongylus tenuis</name>
    <name type="common">Meningeal worm</name>
    <dbReference type="NCBI Taxonomy" id="148309"/>
    <lineage>
        <taxon>Eukaryota</taxon>
        <taxon>Metazoa</taxon>
        <taxon>Ecdysozoa</taxon>
        <taxon>Nematoda</taxon>
        <taxon>Chromadorea</taxon>
        <taxon>Rhabditida</taxon>
        <taxon>Rhabditina</taxon>
        <taxon>Rhabditomorpha</taxon>
        <taxon>Strongyloidea</taxon>
        <taxon>Metastrongylidae</taxon>
        <taxon>Parelaphostrongylus</taxon>
    </lineage>
</organism>
<dbReference type="GO" id="GO:0005802">
    <property type="term" value="C:trans-Golgi network"/>
    <property type="evidence" value="ECO:0007669"/>
    <property type="project" value="TreeGrafter"/>
</dbReference>
<evidence type="ECO:0000313" key="1">
    <source>
        <dbReference type="EMBL" id="KAJ1354946.1"/>
    </source>
</evidence>
<comment type="caution">
    <text evidence="1">The sequence shown here is derived from an EMBL/GenBank/DDBJ whole genome shotgun (WGS) entry which is preliminary data.</text>
</comment>
<name>A0AAD5MVU9_PARTN</name>
<keyword evidence="2" id="KW-1185">Reference proteome</keyword>
<dbReference type="PANTHER" id="PTHR21512">
    <property type="entry name" value="TRAFFICKING PROTEIN PARTICLE COMPLEX SUBUNIT 9"/>
    <property type="match status" value="1"/>
</dbReference>
<evidence type="ECO:0000313" key="2">
    <source>
        <dbReference type="Proteomes" id="UP001196413"/>
    </source>
</evidence>
<gene>
    <name evidence="1" type="primary">TRAPPC9_2</name>
    <name evidence="1" type="ORF">KIN20_012045</name>
</gene>
<dbReference type="InterPro" id="IPR013935">
    <property type="entry name" value="Trs120_TRAPPC9"/>
</dbReference>
<protein>
    <submittedName>
        <fullName evidence="1">Trafficking protein particle complex subunit 9</fullName>
    </submittedName>
</protein>
<accession>A0AAD5MVU9</accession>
<sequence>MCRTLPGYGINEDMREVSEDGVSKGPVHLQIKALHEVYTAASRAELTDAAIRHLCHLIQVYYDDMDPSVANRLFDDLQNLVRIKGTTPQLNQRISVPVGNIILPPIQLTRFPMVSDPIRKGQRMKYTGLFDCACEVAILIYNCRPHELVVRELCLLADGCAFESVPMRLILPAAGEGTIPARIKLIGFPRAPGLLTITGLFVVKCLGVRNVCKLYGPKGPLKVEVLPSLPVLQLESSLPRAPIEEDSNEPSFEHSLTVKNTSPTIAIKRVRLQLVQPKVSGGPSLIELTNQIDDESFSLAPLEEKAISFRIFGIDPTATADDDGNDDKIVETLDPKKRHMRGQHVCL</sequence>